<keyword evidence="2" id="KW-1185">Reference proteome</keyword>
<dbReference type="RefSeq" id="WP_012676468.1">
    <property type="nucleotide sequence ID" value="NC_012440.1"/>
</dbReference>
<dbReference type="Pfam" id="PF09876">
    <property type="entry name" value="DUF2103"/>
    <property type="match status" value="1"/>
</dbReference>
<name>C0QPV1_PERMH</name>
<dbReference type="eggNOG" id="COG4031">
    <property type="taxonomic scope" value="Bacteria"/>
</dbReference>
<dbReference type="OrthoDB" id="14838at2"/>
<protein>
    <recommendedName>
        <fullName evidence="3">Metal-binding protein</fullName>
    </recommendedName>
</protein>
<sequence>MKYRKKGIKKEHHIIEEGEQLLNELVKNRLVKSVIPGRIKTTPKGKPGNPRLTYQYDTKSGAKLLLKKGSTVQEVFVITDDRESLRKFIEERFKS</sequence>
<reference evidence="1 2" key="1">
    <citation type="journal article" date="2009" name="J. Bacteriol.">
        <title>Complete and draft genome sequences of six members of the Aquificales.</title>
        <authorList>
            <person name="Reysenbach A.L."/>
            <person name="Hamamura N."/>
            <person name="Podar M."/>
            <person name="Griffiths E."/>
            <person name="Ferreira S."/>
            <person name="Hochstein R."/>
            <person name="Heidelberg J."/>
            <person name="Johnson J."/>
            <person name="Mead D."/>
            <person name="Pohorille A."/>
            <person name="Sarmiento M."/>
            <person name="Schweighofer K."/>
            <person name="Seshadri R."/>
            <person name="Voytek M.A."/>
        </authorList>
    </citation>
    <scope>NUCLEOTIDE SEQUENCE [LARGE SCALE GENOMIC DNA]</scope>
    <source>
        <strain evidence="2">DSM 14350 / EX-H1</strain>
    </source>
</reference>
<organism evidence="1 2">
    <name type="scientific">Persephonella marina (strain DSM 14350 / EX-H1)</name>
    <dbReference type="NCBI Taxonomy" id="123214"/>
    <lineage>
        <taxon>Bacteria</taxon>
        <taxon>Pseudomonadati</taxon>
        <taxon>Aquificota</taxon>
        <taxon>Aquificia</taxon>
        <taxon>Aquificales</taxon>
        <taxon>Hydrogenothermaceae</taxon>
        <taxon>Persephonella</taxon>
    </lineage>
</organism>
<dbReference type="AlphaFoldDB" id="C0QPV1"/>
<evidence type="ECO:0000313" key="2">
    <source>
        <dbReference type="Proteomes" id="UP000001366"/>
    </source>
</evidence>
<dbReference type="EMBL" id="CP001230">
    <property type="protein sequence ID" value="ACO04230.1"/>
    <property type="molecule type" value="Genomic_DNA"/>
</dbReference>
<accession>C0QPV1</accession>
<dbReference type="HOGENOM" id="CLU_154665_1_0_0"/>
<gene>
    <name evidence="1" type="ordered locus">PERMA_0910</name>
</gene>
<dbReference type="STRING" id="123214.PERMA_0910"/>
<dbReference type="Proteomes" id="UP000001366">
    <property type="component" value="Chromosome"/>
</dbReference>
<dbReference type="KEGG" id="pmx:PERMA_0910"/>
<dbReference type="PaxDb" id="123214-PERMA_0910"/>
<dbReference type="InterPro" id="IPR018664">
    <property type="entry name" value="DUF2103_metal-binding"/>
</dbReference>
<evidence type="ECO:0000313" key="1">
    <source>
        <dbReference type="EMBL" id="ACO04230.1"/>
    </source>
</evidence>
<proteinExistence type="predicted"/>
<evidence type="ECO:0008006" key="3">
    <source>
        <dbReference type="Google" id="ProtNLM"/>
    </source>
</evidence>